<reference evidence="2" key="1">
    <citation type="submission" date="2014-01" db="EMBL/GenBank/DDBJ databases">
        <authorList>
            <person name="Aslett M."/>
        </authorList>
    </citation>
    <scope>NUCLEOTIDE SEQUENCE</scope>
</reference>
<name>A0A077Z453_TRITR</name>
<feature type="region of interest" description="Disordered" evidence="1">
    <location>
        <begin position="711"/>
        <end position="756"/>
    </location>
</feature>
<feature type="region of interest" description="Disordered" evidence="1">
    <location>
        <begin position="1524"/>
        <end position="1543"/>
    </location>
</feature>
<feature type="region of interest" description="Disordered" evidence="1">
    <location>
        <begin position="1"/>
        <end position="59"/>
    </location>
</feature>
<dbReference type="AlphaFoldDB" id="A0A077Z453"/>
<feature type="region of interest" description="Disordered" evidence="1">
    <location>
        <begin position="1084"/>
        <end position="1111"/>
    </location>
</feature>
<feature type="compositionally biased region" description="Basic and acidic residues" evidence="1">
    <location>
        <begin position="1090"/>
        <end position="1105"/>
    </location>
</feature>
<accession>A0A077Z453</accession>
<dbReference type="EMBL" id="HG805907">
    <property type="protein sequence ID" value="CDW54609.1"/>
    <property type="molecule type" value="Genomic_DNA"/>
</dbReference>
<sequence length="1543" mass="172003">MLEPKAVVEQPGSPYSVGPNEFQAQDRSFSKQGEGLNEKVESEIVNPEEQNNEWPEVQPTENLMNKALKLRKNNHALPNHYPHEWSESTRNAEHFGSYEKEMNIGKPRNTEILHDDSKPPLENIPAKAKKYQALEELEKIRPNELHRDEAVNRPNFPLFAKSDSTMAQAKYEVKEEKQPELERDVAQRSTPKVRINSWQPRLPVPIRNQKLMRSNTVVKPQQPFHDQQRIALYSGSSQSKGSVSQTRSAKNMVDIAANSPSFFTSEREQKDMGIYNGVRAPVKTVSVLQERTAPDSFVKKTAPFQQVDETSGPLEKWPGAKNVWSRQFLQQESVKARNGISSSLPAHQEQQSARDITPGGTKDIGKHKILIKQAAPSQQSLFLPKTTDYEKGPVKHFSEGMPEKREAEEEEEEADLAAILLPAQSKTAGLSKRHNSQPVDKNYRLPKLLHEERSEDLSATEEVAYPEETAVAFQPGLYGPKSAEPVNGRLEPKSLDVNEPDADAENLGSGETVQEAERVHEPVLSASTLISQRHKLPPAENLGISDSQRSRAQKALVSTLILGQVRHYRIVSQVTPYSKLVPEPDEKAPLKTSFTHVSDSETRETPFSFQSDYGRAPSQIENGFDEGRKNLAQDDYMAMRPEGVTKSAAPAASLITQQEESKMPKQESAPAVNMAHTDSSTEDINALFLPNLAPAPVRMAISRIILGLGTQTSQQGTPAKAQGEQPPYEKTDDQKFTQGSKPVAADRTPLSKQERVPWILEKKRPDQLTFQPVAVTDEHFSKDHSGGQETGGSFKEQEPQSVHPLEASLFREPSHVTKSGSATAAFRSQYSASHDFKEKPAQEAKNLRDISLPARQITMMRKPKLWNFELLREKPSFKAHYGFSRGIEPKEFSQDEDSREKISTRQQTFSKPSSYPGDIYRQEYKPVTTPQTFLQPLQWRDRVVHSGAPVYASRNGESVSIDQQQGLRKEARTDPVNRQMVESDKLHFMATVKPLRNVLEVSNAKTMPFAPLDLDDVSIARTLLQRDGANGNVMNFGFTKRPGEEVTVRRSQQLFLPLEQTAPGSSPREFHAKVLANVAPAYVSDEEDASAQRRTEPVKPDRKAAQSEPVSQLQRMLGVGYKTVEGQNEDVLSQSEYRGTTEKMRAVPLRPVHNTELPTLNQYQATSLGNRTRVRQPEYNGQGSAQYTTTYAPAVSDTNLIQTSPAREAANILELDREMNLALQNANLQPTSKKSPEQEKNIPYEPPKIMHQEQLPKDDQSSLSYGSEPSAKAVLPERSRIGYRLGKPSAFKVDVKEKEGITPRSRPVQALQSSFIPVTGVGIANYVSTPKTEKSVNEKTNERIVLKQKSHQWESLTHPPFVPVLANEVKANSAILPGGSPGVKLAMTQKSASFVKPQFEQAAEESIQRKGTEPTPKAGAKVTTVPTRPLQPVTYGLDYASPKISLWGLHEKKWIDFKNGLREAALQTFAVTSPPWKAEVDKKKVENKVNAPSTSDLISPFNLAGKFLQAKLASFFEGKPLLADEETDRIPEPKPTLRTGTTA</sequence>
<feature type="region of interest" description="Disordered" evidence="1">
    <location>
        <begin position="336"/>
        <end position="363"/>
    </location>
</feature>
<feature type="compositionally biased region" description="Basic and acidic residues" evidence="1">
    <location>
        <begin position="387"/>
        <end position="407"/>
    </location>
</feature>
<organism evidence="2 3">
    <name type="scientific">Trichuris trichiura</name>
    <name type="common">Whipworm</name>
    <name type="synonym">Trichocephalus trichiurus</name>
    <dbReference type="NCBI Taxonomy" id="36087"/>
    <lineage>
        <taxon>Eukaryota</taxon>
        <taxon>Metazoa</taxon>
        <taxon>Ecdysozoa</taxon>
        <taxon>Nematoda</taxon>
        <taxon>Enoplea</taxon>
        <taxon>Dorylaimia</taxon>
        <taxon>Trichinellida</taxon>
        <taxon>Trichuridae</taxon>
        <taxon>Trichuris</taxon>
    </lineage>
</organism>
<feature type="region of interest" description="Disordered" evidence="1">
    <location>
        <begin position="475"/>
        <end position="513"/>
    </location>
</feature>
<feature type="region of interest" description="Disordered" evidence="1">
    <location>
        <begin position="380"/>
        <end position="411"/>
    </location>
</feature>
<feature type="compositionally biased region" description="Basic and acidic residues" evidence="1">
    <location>
        <begin position="890"/>
        <end position="903"/>
    </location>
</feature>
<feature type="region of interest" description="Disordered" evidence="1">
    <location>
        <begin position="1227"/>
        <end position="1273"/>
    </location>
</feature>
<proteinExistence type="predicted"/>
<dbReference type="OrthoDB" id="10417837at2759"/>
<reference evidence="2" key="2">
    <citation type="submission" date="2014-03" db="EMBL/GenBank/DDBJ databases">
        <title>The whipworm genome and dual-species transcriptomics of an intimate host-pathogen interaction.</title>
        <authorList>
            <person name="Foth B.J."/>
            <person name="Tsai I.J."/>
            <person name="Reid A.J."/>
            <person name="Bancroft A.J."/>
            <person name="Nichol S."/>
            <person name="Tracey A."/>
            <person name="Holroyd N."/>
            <person name="Cotton J.A."/>
            <person name="Stanley E.J."/>
            <person name="Zarowiecki M."/>
            <person name="Liu J.Z."/>
            <person name="Huckvale T."/>
            <person name="Cooper P.J."/>
            <person name="Grencis R.K."/>
            <person name="Berriman M."/>
        </authorList>
    </citation>
    <scope>NUCLEOTIDE SEQUENCE [LARGE SCALE GENOMIC DNA]</scope>
</reference>
<feature type="compositionally biased region" description="Polar residues" evidence="1">
    <location>
        <begin position="48"/>
        <end position="59"/>
    </location>
</feature>
<gene>
    <name evidence="2" type="ORF">TTRE_0000287901</name>
</gene>
<evidence type="ECO:0000256" key="1">
    <source>
        <dbReference type="SAM" id="MobiDB-lite"/>
    </source>
</evidence>
<feature type="region of interest" description="Disordered" evidence="1">
    <location>
        <begin position="591"/>
        <end position="623"/>
    </location>
</feature>
<feature type="compositionally biased region" description="Basic and acidic residues" evidence="1">
    <location>
        <begin position="1234"/>
        <end position="1260"/>
    </location>
</feature>
<feature type="compositionally biased region" description="Polar residues" evidence="1">
    <location>
        <begin position="904"/>
        <end position="913"/>
    </location>
</feature>
<feature type="region of interest" description="Disordered" evidence="1">
    <location>
        <begin position="780"/>
        <end position="822"/>
    </location>
</feature>
<feature type="compositionally biased region" description="Polar residues" evidence="1">
    <location>
        <begin position="22"/>
        <end position="31"/>
    </location>
</feature>
<evidence type="ECO:0000313" key="2">
    <source>
        <dbReference type="EMBL" id="CDW54609.1"/>
    </source>
</evidence>
<feature type="region of interest" description="Disordered" evidence="1">
    <location>
        <begin position="890"/>
        <end position="916"/>
    </location>
</feature>
<evidence type="ECO:0000313" key="3">
    <source>
        <dbReference type="Proteomes" id="UP000030665"/>
    </source>
</evidence>
<feature type="compositionally biased region" description="Polar residues" evidence="1">
    <location>
        <begin position="336"/>
        <end position="354"/>
    </location>
</feature>
<keyword evidence="3" id="KW-1185">Reference proteome</keyword>
<dbReference type="Proteomes" id="UP000030665">
    <property type="component" value="Unassembled WGS sequence"/>
</dbReference>
<protein>
    <submittedName>
        <fullName evidence="2">Uncharacterized protein</fullName>
    </submittedName>
</protein>